<dbReference type="RefSeq" id="WP_138550713.1">
    <property type="nucleotide sequence ID" value="NZ_PNCH01000014.1"/>
</dbReference>
<name>A0A5S3WSR9_9GAMM</name>
<evidence type="ECO:0000313" key="1">
    <source>
        <dbReference type="EMBL" id="TMP31446.1"/>
    </source>
</evidence>
<dbReference type="EMBL" id="PNCI01000008">
    <property type="protein sequence ID" value="TMP31446.1"/>
    <property type="molecule type" value="Genomic_DNA"/>
</dbReference>
<dbReference type="CDD" id="cd01996">
    <property type="entry name" value="AANH_WbpG-like"/>
    <property type="match status" value="1"/>
</dbReference>
<dbReference type="SUPFAM" id="SSF52402">
    <property type="entry name" value="Adenine nucleotide alpha hydrolases-like"/>
    <property type="match status" value="1"/>
</dbReference>
<dbReference type="InterPro" id="IPR020022">
    <property type="entry name" value="N-acetyl_sugar_amidoTrfase"/>
</dbReference>
<protein>
    <submittedName>
        <fullName evidence="1">N-acetyl sugar amidotransferase</fullName>
    </submittedName>
</protein>
<evidence type="ECO:0000313" key="2">
    <source>
        <dbReference type="Proteomes" id="UP000310249"/>
    </source>
</evidence>
<organism evidence="1 2">
    <name type="scientific">Pseudoalteromonas rubra</name>
    <dbReference type="NCBI Taxonomy" id="43658"/>
    <lineage>
        <taxon>Bacteria</taxon>
        <taxon>Pseudomonadati</taxon>
        <taxon>Pseudomonadota</taxon>
        <taxon>Gammaproteobacteria</taxon>
        <taxon>Alteromonadales</taxon>
        <taxon>Pseudoalteromonadaceae</taxon>
        <taxon>Pseudoalteromonas</taxon>
    </lineage>
</organism>
<reference evidence="2" key="2">
    <citation type="submission" date="2019-06" db="EMBL/GenBank/DDBJ databases">
        <title>Co-occurence of chitin degradation, pigmentation and bioactivity in marine Pseudoalteromonas.</title>
        <authorList>
            <person name="Sonnenschein E.C."/>
            <person name="Bech P.K."/>
        </authorList>
    </citation>
    <scope>NUCLEOTIDE SEQUENCE [LARGE SCALE GENOMIC DNA]</scope>
    <source>
        <strain evidence="2">S2676</strain>
    </source>
</reference>
<comment type="caution">
    <text evidence="1">The sequence shown here is derived from an EMBL/GenBank/DDBJ whole genome shotgun (WGS) entry which is preliminary data.</text>
</comment>
<dbReference type="Proteomes" id="UP000310249">
    <property type="component" value="Unassembled WGS sequence"/>
</dbReference>
<dbReference type="Gene3D" id="3.40.50.620">
    <property type="entry name" value="HUPs"/>
    <property type="match status" value="1"/>
</dbReference>
<dbReference type="NCBIfam" id="TIGR03573">
    <property type="entry name" value="WbuX"/>
    <property type="match status" value="1"/>
</dbReference>
<keyword evidence="1" id="KW-0808">Transferase</keyword>
<proteinExistence type="predicted"/>
<sequence>MKVQVCTRCVMDTTDKEITFDEQGVCNHCHNFDNVTTKKWFPNEEGKKKLDDIIEKIKRDGKGKDYDCIIGLSGGVDSSYLALKIKDYGLRPLVVHIDAGWNSELAVYNIEQIIKYCGYELHTHVMNWEEIKDLQAAYLRAGIANQDVVQDHAFFASLYHFAVQNGINYVISGGNIATESVFPRSWHHAAMDAINLKDIHKKHGKIKLKQYKTIGFWSYYFYYPFIKKMTAVRPLNYMHYSKDEALQYLKDTIGYKEYGRKHGESRFTKYFQNHYLPTKFNMDKRKAHLSSQILSGDITREEALNELATPLYDENELREDEAYIAQKLGMELSELQRLVSEPGRCYSNYKNWDKLYGFMVRVKGFVTKVLGKNVKSYS</sequence>
<dbReference type="InterPro" id="IPR014729">
    <property type="entry name" value="Rossmann-like_a/b/a_fold"/>
</dbReference>
<dbReference type="GO" id="GO:0016740">
    <property type="term" value="F:transferase activity"/>
    <property type="evidence" value="ECO:0007669"/>
    <property type="project" value="UniProtKB-KW"/>
</dbReference>
<dbReference type="OrthoDB" id="9765475at2"/>
<accession>A0A5S3WSR9</accession>
<dbReference type="AlphaFoldDB" id="A0A5S3WSR9"/>
<reference evidence="1 2" key="1">
    <citation type="submission" date="2018-01" db="EMBL/GenBank/DDBJ databases">
        <authorList>
            <person name="Paulsen S."/>
            <person name="Gram L.K."/>
        </authorList>
    </citation>
    <scope>NUCLEOTIDE SEQUENCE [LARGE SCALE GENOMIC DNA]</scope>
    <source>
        <strain evidence="1 2">S2676</strain>
    </source>
</reference>
<gene>
    <name evidence="1" type="ORF">CWB99_04115</name>
</gene>